<comment type="caution">
    <text evidence="1">The sequence shown here is derived from an EMBL/GenBank/DDBJ whole genome shotgun (WGS) entry which is preliminary data.</text>
</comment>
<name>A0AAD7DWN8_MYCRO</name>
<dbReference type="AlphaFoldDB" id="A0AAD7DWN8"/>
<keyword evidence="2" id="KW-1185">Reference proteome</keyword>
<dbReference type="Proteomes" id="UP001221757">
    <property type="component" value="Unassembled WGS sequence"/>
</dbReference>
<accession>A0AAD7DWN8</accession>
<proteinExistence type="predicted"/>
<protein>
    <submittedName>
        <fullName evidence="1">Uncharacterized protein</fullName>
    </submittedName>
</protein>
<reference evidence="1" key="1">
    <citation type="submission" date="2023-03" db="EMBL/GenBank/DDBJ databases">
        <title>Massive genome expansion in bonnet fungi (Mycena s.s.) driven by repeated elements and novel gene families across ecological guilds.</title>
        <authorList>
            <consortium name="Lawrence Berkeley National Laboratory"/>
            <person name="Harder C.B."/>
            <person name="Miyauchi S."/>
            <person name="Viragh M."/>
            <person name="Kuo A."/>
            <person name="Thoen E."/>
            <person name="Andreopoulos B."/>
            <person name="Lu D."/>
            <person name="Skrede I."/>
            <person name="Drula E."/>
            <person name="Henrissat B."/>
            <person name="Morin E."/>
            <person name="Kohler A."/>
            <person name="Barry K."/>
            <person name="LaButti K."/>
            <person name="Morin E."/>
            <person name="Salamov A."/>
            <person name="Lipzen A."/>
            <person name="Mereny Z."/>
            <person name="Hegedus B."/>
            <person name="Baldrian P."/>
            <person name="Stursova M."/>
            <person name="Weitz H."/>
            <person name="Taylor A."/>
            <person name="Grigoriev I.V."/>
            <person name="Nagy L.G."/>
            <person name="Martin F."/>
            <person name="Kauserud H."/>
        </authorList>
    </citation>
    <scope>NUCLEOTIDE SEQUENCE</scope>
    <source>
        <strain evidence="1">CBHHK067</strain>
    </source>
</reference>
<sequence length="356" mass="39626">MAILTALVVNAAIKKIQANTPGIFEDIRSKLEWAWGLQYGSLNDHLRGFADPSFADILMNDGLIVIPHQAILCKIFTMCFHAKLSAPRPHIQSLYEGTAPFEYLLLPVDASAATPPQVVVSEVPPHLTICSTIAKIHKRGVYAPRDLGALAKCLARLIQDSAIVDTRFSFGSSTFNYMRFLYDAWSAGYVPPSFLGLAGPDEMDLADMIVQEESDSKNTMGWEVTTVSTETSARRLLPHELEQEPAAVQRLRQMRRSEEEDDALSYDSHISGVEEPEEYAKASIARGDHKTSRRWLKGMESWRQSASCVVDDQMLLNDGQIEVDSKEGARVATSLDLSKPDYLSKPKLLSKRKIRT</sequence>
<evidence type="ECO:0000313" key="1">
    <source>
        <dbReference type="EMBL" id="KAJ7700816.1"/>
    </source>
</evidence>
<evidence type="ECO:0000313" key="2">
    <source>
        <dbReference type="Proteomes" id="UP001221757"/>
    </source>
</evidence>
<organism evidence="1 2">
    <name type="scientific">Mycena rosella</name>
    <name type="common">Pink bonnet</name>
    <name type="synonym">Agaricus rosellus</name>
    <dbReference type="NCBI Taxonomy" id="1033263"/>
    <lineage>
        <taxon>Eukaryota</taxon>
        <taxon>Fungi</taxon>
        <taxon>Dikarya</taxon>
        <taxon>Basidiomycota</taxon>
        <taxon>Agaricomycotina</taxon>
        <taxon>Agaricomycetes</taxon>
        <taxon>Agaricomycetidae</taxon>
        <taxon>Agaricales</taxon>
        <taxon>Marasmiineae</taxon>
        <taxon>Mycenaceae</taxon>
        <taxon>Mycena</taxon>
    </lineage>
</organism>
<dbReference type="EMBL" id="JARKIE010000019">
    <property type="protein sequence ID" value="KAJ7700816.1"/>
    <property type="molecule type" value="Genomic_DNA"/>
</dbReference>
<gene>
    <name evidence="1" type="ORF">B0H17DRAFT_1046721</name>
</gene>